<dbReference type="Pfam" id="PF05496">
    <property type="entry name" value="RuvB_N"/>
    <property type="match status" value="1"/>
</dbReference>
<dbReference type="FunFam" id="1.20.272.10:FF:000001">
    <property type="entry name" value="Putative AAA family ATPase"/>
    <property type="match status" value="1"/>
</dbReference>
<evidence type="ECO:0000259" key="6">
    <source>
        <dbReference type="SMART" id="SM00382"/>
    </source>
</evidence>
<dbReference type="PANTHER" id="PTHR13779:SF7">
    <property type="entry name" value="ATPASE WRNIP1"/>
    <property type="match status" value="1"/>
</dbReference>
<dbReference type="CDD" id="cd18139">
    <property type="entry name" value="HLD_clamp_RarA"/>
    <property type="match status" value="1"/>
</dbReference>
<evidence type="ECO:0000256" key="1">
    <source>
        <dbReference type="ARBA" id="ARBA00002393"/>
    </source>
</evidence>
<dbReference type="Gene3D" id="1.10.8.60">
    <property type="match status" value="1"/>
</dbReference>
<dbReference type="GO" id="GO:0000731">
    <property type="term" value="P:DNA synthesis involved in DNA repair"/>
    <property type="evidence" value="ECO:0007669"/>
    <property type="project" value="TreeGrafter"/>
</dbReference>
<dbReference type="GO" id="GO:0006310">
    <property type="term" value="P:DNA recombination"/>
    <property type="evidence" value="ECO:0007669"/>
    <property type="project" value="InterPro"/>
</dbReference>
<comment type="caution">
    <text evidence="7">The sequence shown here is derived from an EMBL/GenBank/DDBJ whole genome shotgun (WGS) entry which is preliminary data.</text>
</comment>
<comment type="function">
    <text evidence="1">DNA-dependent ATPase that plays important roles in cellular responses to stalled DNA replication processes.</text>
</comment>
<dbReference type="SUPFAM" id="SSF52540">
    <property type="entry name" value="P-loop containing nucleoside triphosphate hydrolases"/>
    <property type="match status" value="1"/>
</dbReference>
<comment type="similarity">
    <text evidence="2">Belongs to the AAA ATPase family. RarA/MGS1/WRNIP1 subfamily.</text>
</comment>
<keyword evidence="3" id="KW-0235">DNA replication</keyword>
<accession>A0A8J7TLJ9</accession>
<feature type="domain" description="AAA+ ATPase" evidence="6">
    <location>
        <begin position="49"/>
        <end position="168"/>
    </location>
</feature>
<dbReference type="InterPro" id="IPR008824">
    <property type="entry name" value="RuvB-like_N"/>
</dbReference>
<dbReference type="FunFam" id="3.40.50.300:FF:000137">
    <property type="entry name" value="Replication-associated recombination protein A"/>
    <property type="match status" value="1"/>
</dbReference>
<dbReference type="AlphaFoldDB" id="A0A8J7TLJ9"/>
<dbReference type="GO" id="GO:0003677">
    <property type="term" value="F:DNA binding"/>
    <property type="evidence" value="ECO:0007669"/>
    <property type="project" value="InterPro"/>
</dbReference>
<dbReference type="CDD" id="cd00009">
    <property type="entry name" value="AAA"/>
    <property type="match status" value="1"/>
</dbReference>
<dbReference type="GO" id="GO:0006261">
    <property type="term" value="P:DNA-templated DNA replication"/>
    <property type="evidence" value="ECO:0007669"/>
    <property type="project" value="TreeGrafter"/>
</dbReference>
<dbReference type="SMART" id="SM00382">
    <property type="entry name" value="AAA"/>
    <property type="match status" value="1"/>
</dbReference>
<organism evidence="7 8">
    <name type="scientific">Candidatus Obscuribacter phosphatis</name>
    <dbReference type="NCBI Taxonomy" id="1906157"/>
    <lineage>
        <taxon>Bacteria</taxon>
        <taxon>Bacillati</taxon>
        <taxon>Candidatus Melainabacteria</taxon>
        <taxon>Candidatus Obscuribacterales</taxon>
        <taxon>Candidatus Obscuribacteraceae</taxon>
        <taxon>Candidatus Obscuribacter</taxon>
    </lineage>
</organism>
<dbReference type="GO" id="GO:0009378">
    <property type="term" value="F:four-way junction helicase activity"/>
    <property type="evidence" value="ECO:0007669"/>
    <property type="project" value="InterPro"/>
</dbReference>
<dbReference type="SUPFAM" id="SSF48019">
    <property type="entry name" value="post-AAA+ oligomerization domain-like"/>
    <property type="match status" value="1"/>
</dbReference>
<dbReference type="InterPro" id="IPR032423">
    <property type="entry name" value="AAA_assoc_2"/>
</dbReference>
<keyword evidence="5" id="KW-0067">ATP-binding</keyword>
<dbReference type="EMBL" id="JAFLCK010000007">
    <property type="protein sequence ID" value="MBN8660021.1"/>
    <property type="molecule type" value="Genomic_DNA"/>
</dbReference>
<sequence>MAQSLFQASSLNKPPLAERMRPRTLDEYFGQEKLLEEGGVLQTMLAQGSISSFILWGPPGVGKTTLARIIATKTDSKWVSFSAVTSGIKEIKAVMAEAEAFMNLESRRTILFVDEIHRFNKAQQDAFLPYVENGTIVLVGATTENPSFEINSALLSRLKVFVMEELSLEALLKIMRSALALPERGIGEFNLKASDDVLKLIASYASGDARTALNSLELAAKLASKRGKDEISEAEIKSAVQQAILKYDKDGENHYNLISALHKSIRNSDVQASLYWLARMLEAGEEPLFVARRLVRFASEDIGLAAPQALTQAVAAMQAVEFIGMPEGKLALAQAVVYMALAPKSNAVYTAYKAAAQDALNMMQHPVPLHLRNAPTKLMDEVGYGKGYKYAHDFEEGRADMECLPAELKGRKYYVPKPRGFEGKIAKALKDI</sequence>
<dbReference type="Gene3D" id="3.40.50.300">
    <property type="entry name" value="P-loop containing nucleotide triphosphate hydrolases"/>
    <property type="match status" value="1"/>
</dbReference>
<dbReference type="InterPro" id="IPR021886">
    <property type="entry name" value="MgsA_C"/>
</dbReference>
<dbReference type="Gene3D" id="1.10.3710.10">
    <property type="entry name" value="DNA polymerase III clamp loader subunits, C-terminal domain"/>
    <property type="match status" value="1"/>
</dbReference>
<dbReference type="InterPro" id="IPR051314">
    <property type="entry name" value="AAA_ATPase_RarA/MGS1/WRNIP1"/>
</dbReference>
<dbReference type="GO" id="GO:0005524">
    <property type="term" value="F:ATP binding"/>
    <property type="evidence" value="ECO:0007669"/>
    <property type="project" value="UniProtKB-KW"/>
</dbReference>
<dbReference type="PANTHER" id="PTHR13779">
    <property type="entry name" value="WERNER HELICASE-INTERACTING PROTEIN 1 FAMILY MEMBER"/>
    <property type="match status" value="1"/>
</dbReference>
<dbReference type="InterPro" id="IPR008921">
    <property type="entry name" value="DNA_pol3_clamp-load_cplx_C"/>
</dbReference>
<keyword evidence="4" id="KW-0547">Nucleotide-binding</keyword>
<evidence type="ECO:0000313" key="8">
    <source>
        <dbReference type="Proteomes" id="UP000664277"/>
    </source>
</evidence>
<evidence type="ECO:0000256" key="4">
    <source>
        <dbReference type="ARBA" id="ARBA00022741"/>
    </source>
</evidence>
<dbReference type="Pfam" id="PF12002">
    <property type="entry name" value="MgsA_C"/>
    <property type="match status" value="1"/>
</dbReference>
<evidence type="ECO:0000256" key="3">
    <source>
        <dbReference type="ARBA" id="ARBA00022705"/>
    </source>
</evidence>
<evidence type="ECO:0000256" key="2">
    <source>
        <dbReference type="ARBA" id="ARBA00008959"/>
    </source>
</evidence>
<protein>
    <submittedName>
        <fullName evidence="7">Replication-associated recombination protein A</fullName>
    </submittedName>
</protein>
<dbReference type="GO" id="GO:0008047">
    <property type="term" value="F:enzyme activator activity"/>
    <property type="evidence" value="ECO:0007669"/>
    <property type="project" value="TreeGrafter"/>
</dbReference>
<dbReference type="InterPro" id="IPR003593">
    <property type="entry name" value="AAA+_ATPase"/>
</dbReference>
<evidence type="ECO:0000256" key="5">
    <source>
        <dbReference type="ARBA" id="ARBA00022840"/>
    </source>
</evidence>
<dbReference type="Proteomes" id="UP000664277">
    <property type="component" value="Unassembled WGS sequence"/>
</dbReference>
<evidence type="ECO:0000313" key="7">
    <source>
        <dbReference type="EMBL" id="MBN8660021.1"/>
    </source>
</evidence>
<dbReference type="Pfam" id="PF16193">
    <property type="entry name" value="AAA_assoc_2"/>
    <property type="match status" value="1"/>
</dbReference>
<dbReference type="GO" id="GO:0017116">
    <property type="term" value="F:single-stranded DNA helicase activity"/>
    <property type="evidence" value="ECO:0007669"/>
    <property type="project" value="TreeGrafter"/>
</dbReference>
<gene>
    <name evidence="7" type="ORF">J0M35_06630</name>
</gene>
<dbReference type="Gene3D" id="1.20.272.10">
    <property type="match status" value="1"/>
</dbReference>
<reference evidence="7" key="1">
    <citation type="submission" date="2021-02" db="EMBL/GenBank/DDBJ databases">
        <title>Genome-Resolved Metagenomics of a Microbial Community Performing Photosynthetic Biological Nutrient Removal.</title>
        <authorList>
            <person name="Mcdaniel E.A."/>
        </authorList>
    </citation>
    <scope>NUCLEOTIDE SEQUENCE</scope>
    <source>
        <strain evidence="7">UWPOB_OBS1</strain>
    </source>
</reference>
<proteinExistence type="inferred from homology"/>
<name>A0A8J7TLJ9_9BACT</name>
<dbReference type="InterPro" id="IPR027417">
    <property type="entry name" value="P-loop_NTPase"/>
</dbReference>